<reference evidence="2" key="2">
    <citation type="journal article" date="2023" name="Science">
        <title>Genomic signatures of disease resistance in endangered staghorn corals.</title>
        <authorList>
            <person name="Vollmer S.V."/>
            <person name="Selwyn J.D."/>
            <person name="Despard B.A."/>
            <person name="Roesel C.L."/>
        </authorList>
    </citation>
    <scope>NUCLEOTIDE SEQUENCE</scope>
    <source>
        <strain evidence="2">K2</strain>
    </source>
</reference>
<dbReference type="EMBL" id="JARQWQ010000037">
    <property type="protein sequence ID" value="KAK2560119.1"/>
    <property type="molecule type" value="Genomic_DNA"/>
</dbReference>
<feature type="compositionally biased region" description="Basic and acidic residues" evidence="1">
    <location>
        <begin position="110"/>
        <end position="128"/>
    </location>
</feature>
<keyword evidence="3" id="KW-1185">Reference proteome</keyword>
<evidence type="ECO:0000313" key="2">
    <source>
        <dbReference type="EMBL" id="KAK2560119.1"/>
    </source>
</evidence>
<feature type="compositionally biased region" description="Basic residues" evidence="1">
    <location>
        <begin position="180"/>
        <end position="196"/>
    </location>
</feature>
<evidence type="ECO:0000313" key="3">
    <source>
        <dbReference type="Proteomes" id="UP001249851"/>
    </source>
</evidence>
<comment type="caution">
    <text evidence="2">The sequence shown here is derived from an EMBL/GenBank/DDBJ whole genome shotgun (WGS) entry which is preliminary data.</text>
</comment>
<gene>
    <name evidence="2" type="ORF">P5673_017083</name>
</gene>
<feature type="compositionally biased region" description="Basic residues" evidence="1">
    <location>
        <begin position="83"/>
        <end position="92"/>
    </location>
</feature>
<sequence length="278" mass="30242">MYRGISCACVDNVRNGIKKGNVVAASLDMRRPRHFVTGLFSMTWQLVPLIIPQKQKRYVQYHDVKTTLGYVLVSEKEIEQKKAAGKKGRKGKKPEALKESSSVTSVNGEDEGKSSSKESVPDESKGTGEEEGEAGDGGKSGNRGSVSAGSKGTGKKKGAAGGKGKSGNRGSVSAGSKETGKKKGAAGGMKKKKKDLRVRIEHGQVHATVAQLRTETMPEESNTLPTLFRNFKRPKQRKQKSKPTQRFRQKFISKSSWEMGVCDLSVLHDIAEEDEEEC</sequence>
<evidence type="ECO:0000256" key="1">
    <source>
        <dbReference type="SAM" id="MobiDB-lite"/>
    </source>
</evidence>
<feature type="compositionally biased region" description="Basic residues" evidence="1">
    <location>
        <begin position="230"/>
        <end position="247"/>
    </location>
</feature>
<accession>A0AAD9V3P2</accession>
<dbReference type="Proteomes" id="UP001249851">
    <property type="component" value="Unassembled WGS sequence"/>
</dbReference>
<organism evidence="2 3">
    <name type="scientific">Acropora cervicornis</name>
    <name type="common">Staghorn coral</name>
    <dbReference type="NCBI Taxonomy" id="6130"/>
    <lineage>
        <taxon>Eukaryota</taxon>
        <taxon>Metazoa</taxon>
        <taxon>Cnidaria</taxon>
        <taxon>Anthozoa</taxon>
        <taxon>Hexacorallia</taxon>
        <taxon>Scleractinia</taxon>
        <taxon>Astrocoeniina</taxon>
        <taxon>Acroporidae</taxon>
        <taxon>Acropora</taxon>
    </lineage>
</organism>
<feature type="region of interest" description="Disordered" evidence="1">
    <location>
        <begin position="80"/>
        <end position="247"/>
    </location>
</feature>
<reference evidence="2" key="1">
    <citation type="journal article" date="2023" name="G3 (Bethesda)">
        <title>Whole genome assembly and annotation of the endangered Caribbean coral Acropora cervicornis.</title>
        <authorList>
            <person name="Selwyn J.D."/>
            <person name="Vollmer S.V."/>
        </authorList>
    </citation>
    <scope>NUCLEOTIDE SEQUENCE</scope>
    <source>
        <strain evidence="2">K2</strain>
    </source>
</reference>
<dbReference type="AlphaFoldDB" id="A0AAD9V3P2"/>
<name>A0AAD9V3P2_ACRCE</name>
<protein>
    <submittedName>
        <fullName evidence="2">Uncharacterized protein</fullName>
    </submittedName>
</protein>
<feature type="compositionally biased region" description="Low complexity" evidence="1">
    <location>
        <begin position="168"/>
        <end position="177"/>
    </location>
</feature>
<feature type="compositionally biased region" description="Polar residues" evidence="1">
    <location>
        <begin position="211"/>
        <end position="225"/>
    </location>
</feature>
<proteinExistence type="predicted"/>